<evidence type="ECO:0000313" key="8">
    <source>
        <dbReference type="Proteomes" id="UP000472276"/>
    </source>
</evidence>
<dbReference type="SUPFAM" id="SSF49842">
    <property type="entry name" value="TNF-like"/>
    <property type="match status" value="1"/>
</dbReference>
<evidence type="ECO:0000256" key="1">
    <source>
        <dbReference type="ARBA" id="ARBA00004613"/>
    </source>
</evidence>
<sequence>MEIMVFFSLLLLVCSVSTNQTKADNEILDHQILNQQLCPHDINAVLREMAVSMAGQKVRITFLEKENQDQAAKLESQKTEIDKQKTETEQLKLLSKEQAAKLETEINQLKQHSEEQEAELESQKAETDQLKQQLKAIRIIRRPRRMPNIFTLPSGSSRPCHIGQQVAFSVSLLDQGYGDTGPFNTEIPLIFKNVITNIGNAYNPQTGIFTAPVRGAYHLDLKLYGHAGIQTGGLLLRNGENIFLAHEHQSTAGGVSASNGVSLLLEVGDEVSVHLWANSMVYDGANHDTTFSGHLIFTM</sequence>
<feature type="chain" id="PRO_5044227432" description="C1q domain-containing protein" evidence="5">
    <location>
        <begin position="24"/>
        <end position="299"/>
    </location>
</feature>
<name>A0AAZ1Y1J2_OREAU</name>
<dbReference type="PRINTS" id="PR00007">
    <property type="entry name" value="COMPLEMNTC1Q"/>
</dbReference>
<keyword evidence="8" id="KW-1185">Reference proteome</keyword>
<comment type="subcellular location">
    <subcellularLocation>
        <location evidence="1">Secreted</location>
    </subcellularLocation>
</comment>
<evidence type="ECO:0000259" key="6">
    <source>
        <dbReference type="PROSITE" id="PS50871"/>
    </source>
</evidence>
<dbReference type="Gene3D" id="2.60.120.40">
    <property type="match status" value="1"/>
</dbReference>
<feature type="domain" description="C1q" evidence="6">
    <location>
        <begin position="161"/>
        <end position="299"/>
    </location>
</feature>
<dbReference type="PANTHER" id="PTHR22923">
    <property type="entry name" value="CEREBELLIN-RELATED"/>
    <property type="match status" value="1"/>
</dbReference>
<evidence type="ECO:0000256" key="5">
    <source>
        <dbReference type="SAM" id="SignalP"/>
    </source>
</evidence>
<dbReference type="InterPro" id="IPR050822">
    <property type="entry name" value="Cerebellin_Synaptic_Org"/>
</dbReference>
<dbReference type="Pfam" id="PF00386">
    <property type="entry name" value="C1q"/>
    <property type="match status" value="1"/>
</dbReference>
<dbReference type="SMART" id="SM00110">
    <property type="entry name" value="C1Q"/>
    <property type="match status" value="1"/>
</dbReference>
<keyword evidence="3 5" id="KW-0732">Signal</keyword>
<dbReference type="Ensembl" id="ENSOABT00000073677.1">
    <property type="protein sequence ID" value="ENSOABP00000073653.1"/>
    <property type="gene ID" value="ENSOABG00000032413.1"/>
</dbReference>
<dbReference type="InterPro" id="IPR008983">
    <property type="entry name" value="Tumour_necrosis_fac-like_dom"/>
</dbReference>
<dbReference type="PROSITE" id="PS50871">
    <property type="entry name" value="C1Q"/>
    <property type="match status" value="1"/>
</dbReference>
<dbReference type="AlphaFoldDB" id="A0AAZ1Y1J2"/>
<feature type="signal peptide" evidence="5">
    <location>
        <begin position="1"/>
        <end position="23"/>
    </location>
</feature>
<evidence type="ECO:0000313" key="7">
    <source>
        <dbReference type="Ensembl" id="ENSOABP00000073653.1"/>
    </source>
</evidence>
<evidence type="ECO:0000256" key="4">
    <source>
        <dbReference type="SAM" id="Coils"/>
    </source>
</evidence>
<evidence type="ECO:0000256" key="2">
    <source>
        <dbReference type="ARBA" id="ARBA00022525"/>
    </source>
</evidence>
<reference evidence="8" key="1">
    <citation type="submission" date="2020-03" db="EMBL/GenBank/DDBJ databases">
        <title>Evolution of repeat sequences and sex chromosomes of tilapia species revealed by chromosome-level genomes.</title>
        <authorList>
            <person name="Xu L."/>
            <person name="Tao W."/>
            <person name="Wang D."/>
            <person name="Zhou Q."/>
        </authorList>
    </citation>
    <scope>NUCLEOTIDE SEQUENCE [LARGE SCALE GENOMIC DNA]</scope>
    <source>
        <strain evidence="8">Israel</strain>
    </source>
</reference>
<feature type="coiled-coil region" evidence="4">
    <location>
        <begin position="60"/>
        <end position="140"/>
    </location>
</feature>
<dbReference type="PANTHER" id="PTHR22923:SF102">
    <property type="entry name" value="CEREBELLIN 13-RELATED"/>
    <property type="match status" value="1"/>
</dbReference>
<protein>
    <recommendedName>
        <fullName evidence="6">C1q domain-containing protein</fullName>
    </recommendedName>
</protein>
<keyword evidence="2" id="KW-0964">Secreted</keyword>
<organism evidence="7 8">
    <name type="scientific">Oreochromis aureus</name>
    <name type="common">Israeli tilapia</name>
    <name type="synonym">Chromis aureus</name>
    <dbReference type="NCBI Taxonomy" id="47969"/>
    <lineage>
        <taxon>Eukaryota</taxon>
        <taxon>Metazoa</taxon>
        <taxon>Chordata</taxon>
        <taxon>Craniata</taxon>
        <taxon>Vertebrata</taxon>
        <taxon>Euteleostomi</taxon>
        <taxon>Actinopterygii</taxon>
        <taxon>Neopterygii</taxon>
        <taxon>Teleostei</taxon>
        <taxon>Neoteleostei</taxon>
        <taxon>Acanthomorphata</taxon>
        <taxon>Ovalentaria</taxon>
        <taxon>Cichlomorphae</taxon>
        <taxon>Cichliformes</taxon>
        <taxon>Cichlidae</taxon>
        <taxon>African cichlids</taxon>
        <taxon>Pseudocrenilabrinae</taxon>
        <taxon>Oreochromini</taxon>
        <taxon>Oreochromis</taxon>
    </lineage>
</organism>
<dbReference type="Proteomes" id="UP000472276">
    <property type="component" value="Unassembled WGS sequence"/>
</dbReference>
<accession>A0AAZ1Y1J2</accession>
<reference evidence="7" key="2">
    <citation type="submission" date="2025-08" db="UniProtKB">
        <authorList>
            <consortium name="Ensembl"/>
        </authorList>
    </citation>
    <scope>IDENTIFICATION</scope>
</reference>
<dbReference type="InterPro" id="IPR001073">
    <property type="entry name" value="C1q_dom"/>
</dbReference>
<proteinExistence type="predicted"/>
<reference evidence="7" key="3">
    <citation type="submission" date="2025-09" db="UniProtKB">
        <authorList>
            <consortium name="Ensembl"/>
        </authorList>
    </citation>
    <scope>IDENTIFICATION</scope>
</reference>
<keyword evidence="4" id="KW-0175">Coiled coil</keyword>
<gene>
    <name evidence="7" type="primary">LOC120437460</name>
</gene>
<dbReference type="GO" id="GO:0005576">
    <property type="term" value="C:extracellular region"/>
    <property type="evidence" value="ECO:0007669"/>
    <property type="project" value="UniProtKB-SubCell"/>
</dbReference>
<evidence type="ECO:0000256" key="3">
    <source>
        <dbReference type="ARBA" id="ARBA00022729"/>
    </source>
</evidence>